<dbReference type="OrthoDB" id="5207264at2759"/>
<accession>A0A1J4IZX6</accession>
<dbReference type="RefSeq" id="XP_068346095.1">
    <property type="nucleotide sequence ID" value="XM_068496455.1"/>
</dbReference>
<dbReference type="VEuPathDB" id="TrichDB:TRFO_12142"/>
<dbReference type="Proteomes" id="UP000179807">
    <property type="component" value="Unassembled WGS sequence"/>
</dbReference>
<name>A0A1J4IZX6_9EUKA</name>
<dbReference type="PANTHER" id="PTHR35609:SF1">
    <property type="entry name" value="MACRO DOMAIN-CONTAINING PROTEIN"/>
    <property type="match status" value="1"/>
</dbReference>
<gene>
    <name evidence="1" type="ORF">TRFO_12142</name>
</gene>
<protein>
    <submittedName>
        <fullName evidence="1">Uncharacterized protein</fullName>
    </submittedName>
</protein>
<organism evidence="1 2">
    <name type="scientific">Tritrichomonas foetus</name>
    <dbReference type="NCBI Taxonomy" id="1144522"/>
    <lineage>
        <taxon>Eukaryota</taxon>
        <taxon>Metamonada</taxon>
        <taxon>Parabasalia</taxon>
        <taxon>Tritrichomonadida</taxon>
        <taxon>Tritrichomonadidae</taxon>
        <taxon>Tritrichomonas</taxon>
    </lineage>
</organism>
<comment type="caution">
    <text evidence="1">The sequence shown here is derived from an EMBL/GenBank/DDBJ whole genome shotgun (WGS) entry which is preliminary data.</text>
</comment>
<reference evidence="1" key="1">
    <citation type="submission" date="2016-10" db="EMBL/GenBank/DDBJ databases">
        <authorList>
            <person name="Benchimol M."/>
            <person name="Almeida L.G."/>
            <person name="Vasconcelos A.T."/>
            <person name="Perreira-Neves A."/>
            <person name="Rosa I.A."/>
            <person name="Tasca T."/>
            <person name="Bogo M.R."/>
            <person name="de Souza W."/>
        </authorList>
    </citation>
    <scope>NUCLEOTIDE SEQUENCE [LARGE SCALE GENOMIC DNA]</scope>
    <source>
        <strain evidence="1">K</strain>
    </source>
</reference>
<evidence type="ECO:0000313" key="1">
    <source>
        <dbReference type="EMBL" id="OHS92958.1"/>
    </source>
</evidence>
<evidence type="ECO:0000313" key="2">
    <source>
        <dbReference type="Proteomes" id="UP000179807"/>
    </source>
</evidence>
<dbReference type="PANTHER" id="PTHR35609">
    <property type="entry name" value="MACRO DOMAIN-CONTAINING PROTEIN"/>
    <property type="match status" value="1"/>
</dbReference>
<dbReference type="AlphaFoldDB" id="A0A1J4IZX6"/>
<proteinExistence type="predicted"/>
<dbReference type="GeneID" id="94831159"/>
<dbReference type="EMBL" id="MLAK01001448">
    <property type="protein sequence ID" value="OHS92958.1"/>
    <property type="molecule type" value="Genomic_DNA"/>
</dbReference>
<sequence>MKSSKLYLVDILTSQNHADFQGATFQAASNFNCLEFIGSKQSAASGVNNYALDHTQGP</sequence>
<keyword evidence="2" id="KW-1185">Reference proteome</keyword>